<evidence type="ECO:0000256" key="1">
    <source>
        <dbReference type="ARBA" id="ARBA00004141"/>
    </source>
</evidence>
<evidence type="ECO:0000313" key="7">
    <source>
        <dbReference type="EMBL" id="CAI9115939.1"/>
    </source>
</evidence>
<sequence>MRLTQYYDAARNLAKRVLIQHSRQKQHHHRCFSSFSKIFSPCKTSQYRIPRTQNQNSTLWSFVHKSYYSSSPTPPPAGRRMGFLAWYLAMLNSRPIITKAISCSIIYAAADVTSQMITMTPSGSLDLIRTSRMASYGLLILGPSQHVWFNFIGRSLPRRDIVTTLKKLVAGQLLFGPAVTSVFFSFNAALQGEDAGQIAARLKRDLLPTLLNGLMFWPICDFLTYKVIPVHLQPLVNSSFAYIWTIYLTYMASLEKAVD</sequence>
<comment type="subcellular location">
    <subcellularLocation>
        <location evidence="1">Membrane</location>
        <topology evidence="1">Multi-pass membrane protein</topology>
    </subcellularLocation>
</comment>
<dbReference type="PANTHER" id="PTHR11266:SF88">
    <property type="entry name" value="PROTEIN SYM1-LIKE"/>
    <property type="match status" value="1"/>
</dbReference>
<evidence type="ECO:0000256" key="6">
    <source>
        <dbReference type="RuleBase" id="RU363053"/>
    </source>
</evidence>
<dbReference type="AlphaFoldDB" id="A0AAV1E8C9"/>
<dbReference type="Pfam" id="PF04117">
    <property type="entry name" value="Mpv17_PMP22"/>
    <property type="match status" value="1"/>
</dbReference>
<dbReference type="InterPro" id="IPR007248">
    <property type="entry name" value="Mpv17_PMP22"/>
</dbReference>
<feature type="transmembrane region" description="Helical" evidence="6">
    <location>
        <begin position="168"/>
        <end position="190"/>
    </location>
</feature>
<comment type="similarity">
    <text evidence="2 6">Belongs to the peroxisomal membrane protein PXMP2/4 family.</text>
</comment>
<proteinExistence type="inferred from homology"/>
<feature type="transmembrane region" description="Helical" evidence="6">
    <location>
        <begin position="235"/>
        <end position="253"/>
    </location>
</feature>
<protein>
    <submittedName>
        <fullName evidence="7">OLC1v1016957C3</fullName>
    </submittedName>
</protein>
<keyword evidence="8" id="KW-1185">Reference proteome</keyword>
<reference evidence="7" key="1">
    <citation type="submission" date="2023-03" db="EMBL/GenBank/DDBJ databases">
        <authorList>
            <person name="Julca I."/>
        </authorList>
    </citation>
    <scope>NUCLEOTIDE SEQUENCE</scope>
</reference>
<dbReference type="GO" id="GO:0005737">
    <property type="term" value="C:cytoplasm"/>
    <property type="evidence" value="ECO:0007669"/>
    <property type="project" value="TreeGrafter"/>
</dbReference>
<evidence type="ECO:0000256" key="3">
    <source>
        <dbReference type="ARBA" id="ARBA00022692"/>
    </source>
</evidence>
<dbReference type="GO" id="GO:0016020">
    <property type="term" value="C:membrane"/>
    <property type="evidence" value="ECO:0007669"/>
    <property type="project" value="UniProtKB-SubCell"/>
</dbReference>
<accession>A0AAV1E8C9</accession>
<keyword evidence="4 6" id="KW-1133">Transmembrane helix</keyword>
<organism evidence="7 8">
    <name type="scientific">Oldenlandia corymbosa var. corymbosa</name>
    <dbReference type="NCBI Taxonomy" id="529605"/>
    <lineage>
        <taxon>Eukaryota</taxon>
        <taxon>Viridiplantae</taxon>
        <taxon>Streptophyta</taxon>
        <taxon>Embryophyta</taxon>
        <taxon>Tracheophyta</taxon>
        <taxon>Spermatophyta</taxon>
        <taxon>Magnoliopsida</taxon>
        <taxon>eudicotyledons</taxon>
        <taxon>Gunneridae</taxon>
        <taxon>Pentapetalae</taxon>
        <taxon>asterids</taxon>
        <taxon>lamiids</taxon>
        <taxon>Gentianales</taxon>
        <taxon>Rubiaceae</taxon>
        <taxon>Rubioideae</taxon>
        <taxon>Spermacoceae</taxon>
        <taxon>Hedyotis-Oldenlandia complex</taxon>
        <taxon>Oldenlandia</taxon>
    </lineage>
</organism>
<evidence type="ECO:0000313" key="8">
    <source>
        <dbReference type="Proteomes" id="UP001161247"/>
    </source>
</evidence>
<dbReference type="Proteomes" id="UP001161247">
    <property type="component" value="Chromosome 8"/>
</dbReference>
<dbReference type="PANTHER" id="PTHR11266">
    <property type="entry name" value="PEROXISOMAL MEMBRANE PROTEIN 2, PXMP2 MPV17"/>
    <property type="match status" value="1"/>
</dbReference>
<evidence type="ECO:0000256" key="4">
    <source>
        <dbReference type="ARBA" id="ARBA00022989"/>
    </source>
</evidence>
<dbReference type="EMBL" id="OX459125">
    <property type="protein sequence ID" value="CAI9115939.1"/>
    <property type="molecule type" value="Genomic_DNA"/>
</dbReference>
<keyword evidence="3 6" id="KW-0812">Transmembrane</keyword>
<evidence type="ECO:0000256" key="5">
    <source>
        <dbReference type="ARBA" id="ARBA00023136"/>
    </source>
</evidence>
<gene>
    <name evidence="7" type="ORF">OLC1_LOCUS22362</name>
</gene>
<name>A0AAV1E8C9_OLDCO</name>
<keyword evidence="5 6" id="KW-0472">Membrane</keyword>
<evidence type="ECO:0000256" key="2">
    <source>
        <dbReference type="ARBA" id="ARBA00006824"/>
    </source>
</evidence>